<name>A0ABT3NQR1_9PROT</name>
<dbReference type="InterPro" id="IPR000120">
    <property type="entry name" value="Amidase"/>
</dbReference>
<dbReference type="InterPro" id="IPR036928">
    <property type="entry name" value="AS_sf"/>
</dbReference>
<evidence type="ECO:0000259" key="3">
    <source>
        <dbReference type="Pfam" id="PF01425"/>
    </source>
</evidence>
<feature type="domain" description="Amidase" evidence="3">
    <location>
        <begin position="32"/>
        <end position="447"/>
    </location>
</feature>
<dbReference type="Proteomes" id="UP001526430">
    <property type="component" value="Unassembled WGS sequence"/>
</dbReference>
<feature type="region of interest" description="Disordered" evidence="2">
    <location>
        <begin position="133"/>
        <end position="157"/>
    </location>
</feature>
<evidence type="ECO:0000256" key="1">
    <source>
        <dbReference type="ARBA" id="ARBA00009199"/>
    </source>
</evidence>
<comment type="caution">
    <text evidence="4">The sequence shown here is derived from an EMBL/GenBank/DDBJ whole genome shotgun (WGS) entry which is preliminary data.</text>
</comment>
<dbReference type="RefSeq" id="WP_301587825.1">
    <property type="nucleotide sequence ID" value="NZ_JAPFQI010000001.1"/>
</dbReference>
<dbReference type="Pfam" id="PF01425">
    <property type="entry name" value="Amidase"/>
    <property type="match status" value="1"/>
</dbReference>
<dbReference type="EMBL" id="JAPFQI010000001">
    <property type="protein sequence ID" value="MCW8084218.1"/>
    <property type="molecule type" value="Genomic_DNA"/>
</dbReference>
<accession>A0ABT3NQR1</accession>
<gene>
    <name evidence="4" type="ORF">OF850_01135</name>
</gene>
<protein>
    <submittedName>
        <fullName evidence="4">Amidase</fullName>
    </submittedName>
</protein>
<comment type="similarity">
    <text evidence="1">Belongs to the amidase family.</text>
</comment>
<evidence type="ECO:0000256" key="2">
    <source>
        <dbReference type="SAM" id="MobiDB-lite"/>
    </source>
</evidence>
<sequence length="463" mass="48945">MPSYSPRHFRALSFHDVVARFRDGGDTPRAYLERCLETIGVREPEVRAWVCLNEAGAREAADASTQRWKAGSPLSPIDGMPIGIKDLLETRDMPTEMGAEALKGNFPKRDNAAVWALREAGAVVLGKTVTAELGGSHPGPTRHPFDPARTPGGSSSGSAAAVAARMVPAAIGTQVAGSIIRPAAYCGNWALKPSQGAINRGERQATSMSTHGAHAGSAEDMWQVMIEIARRAGGDPGRMALRGPDAPPAPRRPATLALMEGEAWPRLDATSRAVFEALVERLREAQVTVLRASDNPALAEFERHLHGVQEMCNSITGWENHWSLRALITNHPDGVSARTKATVEAAERLGPKGYEALLEKREALREAWRALGTLAEAIIAPASPGPAPLWSGDVPGQPLEPRPTGDTVFNTVSSALGAPVVTAPMMAVGGMPFGVQVVGPVGAEAAVTAIARWMGEAIEPVEG</sequence>
<organism evidence="4 5">
    <name type="scientific">Sabulicella glaciei</name>
    <dbReference type="NCBI Taxonomy" id="2984948"/>
    <lineage>
        <taxon>Bacteria</taxon>
        <taxon>Pseudomonadati</taxon>
        <taxon>Pseudomonadota</taxon>
        <taxon>Alphaproteobacteria</taxon>
        <taxon>Acetobacterales</taxon>
        <taxon>Acetobacteraceae</taxon>
        <taxon>Sabulicella</taxon>
    </lineage>
</organism>
<feature type="compositionally biased region" description="Low complexity" evidence="2">
    <location>
        <begin position="147"/>
        <end position="157"/>
    </location>
</feature>
<reference evidence="4 5" key="1">
    <citation type="submission" date="2022-10" db="EMBL/GenBank/DDBJ databases">
        <title>Roseococcus glaciei nov., sp. nov., isolated from glacier.</title>
        <authorList>
            <person name="Liu Q."/>
            <person name="Xin Y.-H."/>
        </authorList>
    </citation>
    <scope>NUCLEOTIDE SEQUENCE [LARGE SCALE GENOMIC DNA]</scope>
    <source>
        <strain evidence="4 5">MDT2-1-1</strain>
    </source>
</reference>
<dbReference type="InterPro" id="IPR023631">
    <property type="entry name" value="Amidase_dom"/>
</dbReference>
<dbReference type="SUPFAM" id="SSF75304">
    <property type="entry name" value="Amidase signature (AS) enzymes"/>
    <property type="match status" value="1"/>
</dbReference>
<dbReference type="Gene3D" id="3.90.1300.10">
    <property type="entry name" value="Amidase signature (AS) domain"/>
    <property type="match status" value="1"/>
</dbReference>
<dbReference type="PANTHER" id="PTHR11895">
    <property type="entry name" value="TRANSAMIDASE"/>
    <property type="match status" value="1"/>
</dbReference>
<keyword evidence="5" id="KW-1185">Reference proteome</keyword>
<evidence type="ECO:0000313" key="4">
    <source>
        <dbReference type="EMBL" id="MCW8084218.1"/>
    </source>
</evidence>
<proteinExistence type="inferred from homology"/>
<evidence type="ECO:0000313" key="5">
    <source>
        <dbReference type="Proteomes" id="UP001526430"/>
    </source>
</evidence>
<dbReference type="PANTHER" id="PTHR11895:SF7">
    <property type="entry name" value="GLUTAMYL-TRNA(GLN) AMIDOTRANSFERASE SUBUNIT A, MITOCHONDRIAL"/>
    <property type="match status" value="1"/>
</dbReference>